<name>A0A4P7KRW8_9GAMM</name>
<dbReference type="Pfam" id="PF13550">
    <property type="entry name" value="Phage-tail_3"/>
    <property type="match status" value="1"/>
</dbReference>
<accession>A0A4P7KRW8</accession>
<evidence type="ECO:0000259" key="1">
    <source>
        <dbReference type="Pfam" id="PF13550"/>
    </source>
</evidence>
<organism evidence="2 3">
    <name type="scientific">Arsenophonus nasoniae</name>
    <name type="common">son-killer infecting Nasonia vitripennis</name>
    <dbReference type="NCBI Taxonomy" id="638"/>
    <lineage>
        <taxon>Bacteria</taxon>
        <taxon>Pseudomonadati</taxon>
        <taxon>Pseudomonadota</taxon>
        <taxon>Gammaproteobacteria</taxon>
        <taxon>Enterobacterales</taxon>
        <taxon>Morganellaceae</taxon>
        <taxon>Arsenophonus</taxon>
    </lineage>
</organism>
<sequence>MIVQEWVDEDGLEIKENIDYRFVTSPYQAQRLANLYLRKKRAGRRVQLTMNLDGYAYRPGDVVLLNLPSLGIKDAEFRIAEWKFHPQEGVEILLEEDGAYIYEDIIGKPSKAPPFTELPIGVAPPINLAFVPTTIGDVVQGYLSWENTAADVRYNTVNVIENGQVIQTIQVPGERVDIAGLPRGTYRAEVRSVDAAGAISQPTILDFAIEAPPSC</sequence>
<dbReference type="InterPro" id="IPR032876">
    <property type="entry name" value="J_dom"/>
</dbReference>
<dbReference type="EMBL" id="CP038613">
    <property type="protein sequence ID" value="QBY42817.1"/>
    <property type="molecule type" value="Genomic_DNA"/>
</dbReference>
<dbReference type="Proteomes" id="UP000295134">
    <property type="component" value="Chromosome"/>
</dbReference>
<proteinExistence type="predicted"/>
<dbReference type="KEGG" id="ans:ArsFIN_13770"/>
<evidence type="ECO:0000313" key="2">
    <source>
        <dbReference type="EMBL" id="QBY42817.1"/>
    </source>
</evidence>
<feature type="domain" description="Tip attachment protein J" evidence="1">
    <location>
        <begin position="13"/>
        <end position="83"/>
    </location>
</feature>
<evidence type="ECO:0000313" key="3">
    <source>
        <dbReference type="Proteomes" id="UP000295134"/>
    </source>
</evidence>
<dbReference type="AlphaFoldDB" id="A0A4P7KRW8"/>
<gene>
    <name evidence="2" type="ORF">ArsFIN_13770</name>
</gene>
<dbReference type="RefSeq" id="WP_135677594.1">
    <property type="nucleotide sequence ID" value="NZ_CP038613.1"/>
</dbReference>
<dbReference type="GeneID" id="96879250"/>
<protein>
    <submittedName>
        <fullName evidence="2">Phage tail protein</fullName>
    </submittedName>
</protein>
<reference evidence="2 3" key="1">
    <citation type="submission" date="2019-03" db="EMBL/GenBank/DDBJ databases">
        <title>Long-read sequencing reveals hyperdense prophage content in a complex bacterial symbiont genome.</title>
        <authorList>
            <person name="Frost C.L."/>
            <person name="Siozios S."/>
            <person name="Nadal-Jimenez P."/>
            <person name="Brockhurst M.A."/>
            <person name="King K.C."/>
            <person name="Darby A.C."/>
            <person name="Hurst G.D.D."/>
        </authorList>
    </citation>
    <scope>NUCLEOTIDE SEQUENCE [LARGE SCALE GENOMIC DNA]</scope>
    <source>
        <strain evidence="2 3">FIN</strain>
    </source>
</reference>